<sequence>MAQPIPPEARLNSQDAVLPQPALPVRLSILRFTPLHQAAWHRALKLVIKKPILLGAWRLARTLRNGLIQTPLDVTKEFSWAYLYSLLTPVVHHTLPASVLLGLQKQLYQVFAKAFPSATERFRVPHVEILTELKDLQLWVPLDAEKQNVEIPISMHLFLDERELVAQVVKTDNATGVYRIREDG</sequence>
<gene>
    <name evidence="1" type="ORF">K469DRAFT_692911</name>
</gene>
<dbReference type="AlphaFoldDB" id="A0A6A6DLQ2"/>
<proteinExistence type="predicted"/>
<name>A0A6A6DLQ2_9PEZI</name>
<reference evidence="1" key="1">
    <citation type="journal article" date="2020" name="Stud. Mycol.">
        <title>101 Dothideomycetes genomes: a test case for predicting lifestyles and emergence of pathogens.</title>
        <authorList>
            <person name="Haridas S."/>
            <person name="Albert R."/>
            <person name="Binder M."/>
            <person name="Bloem J."/>
            <person name="Labutti K."/>
            <person name="Salamov A."/>
            <person name="Andreopoulos B."/>
            <person name="Baker S."/>
            <person name="Barry K."/>
            <person name="Bills G."/>
            <person name="Bluhm B."/>
            <person name="Cannon C."/>
            <person name="Castanera R."/>
            <person name="Culley D."/>
            <person name="Daum C."/>
            <person name="Ezra D."/>
            <person name="Gonzalez J."/>
            <person name="Henrissat B."/>
            <person name="Kuo A."/>
            <person name="Liang C."/>
            <person name="Lipzen A."/>
            <person name="Lutzoni F."/>
            <person name="Magnuson J."/>
            <person name="Mondo S."/>
            <person name="Nolan M."/>
            <person name="Ohm R."/>
            <person name="Pangilinan J."/>
            <person name="Park H.-J."/>
            <person name="Ramirez L."/>
            <person name="Alfaro M."/>
            <person name="Sun H."/>
            <person name="Tritt A."/>
            <person name="Yoshinaga Y."/>
            <person name="Zwiers L.-H."/>
            <person name="Turgeon B."/>
            <person name="Goodwin S."/>
            <person name="Spatafora J."/>
            <person name="Crous P."/>
            <person name="Grigoriev I."/>
        </authorList>
    </citation>
    <scope>NUCLEOTIDE SEQUENCE</scope>
    <source>
        <strain evidence="1">CBS 207.26</strain>
    </source>
</reference>
<keyword evidence="2" id="KW-1185">Reference proteome</keyword>
<dbReference type="OrthoDB" id="524187at2759"/>
<dbReference type="EMBL" id="ML994658">
    <property type="protein sequence ID" value="KAF2180401.1"/>
    <property type="molecule type" value="Genomic_DNA"/>
</dbReference>
<accession>A0A6A6DLQ2</accession>
<dbReference type="Proteomes" id="UP000800200">
    <property type="component" value="Unassembled WGS sequence"/>
</dbReference>
<protein>
    <submittedName>
        <fullName evidence="1">Uncharacterized protein</fullName>
    </submittedName>
</protein>
<evidence type="ECO:0000313" key="2">
    <source>
        <dbReference type="Proteomes" id="UP000800200"/>
    </source>
</evidence>
<organism evidence="1 2">
    <name type="scientific">Zopfia rhizophila CBS 207.26</name>
    <dbReference type="NCBI Taxonomy" id="1314779"/>
    <lineage>
        <taxon>Eukaryota</taxon>
        <taxon>Fungi</taxon>
        <taxon>Dikarya</taxon>
        <taxon>Ascomycota</taxon>
        <taxon>Pezizomycotina</taxon>
        <taxon>Dothideomycetes</taxon>
        <taxon>Dothideomycetes incertae sedis</taxon>
        <taxon>Zopfiaceae</taxon>
        <taxon>Zopfia</taxon>
    </lineage>
</organism>
<evidence type="ECO:0000313" key="1">
    <source>
        <dbReference type="EMBL" id="KAF2180401.1"/>
    </source>
</evidence>